<dbReference type="EMBL" id="JARACI010001108">
    <property type="protein sequence ID" value="MDD9207458.1"/>
    <property type="molecule type" value="Genomic_DNA"/>
</dbReference>
<evidence type="ECO:0000313" key="3">
    <source>
        <dbReference type="EMBL" id="MDD9207458.1"/>
    </source>
</evidence>
<gene>
    <name evidence="3" type="ORF">PU560_13430</name>
</gene>
<proteinExistence type="predicted"/>
<reference evidence="3" key="1">
    <citation type="submission" date="2023-02" db="EMBL/GenBank/DDBJ databases">
        <title>Georgenia sp.10Sc9-8, isolated from a soil sample collected from the Taklamakan desert.</title>
        <authorList>
            <person name="Liu S."/>
        </authorList>
    </citation>
    <scope>NUCLEOTIDE SEQUENCE</scope>
    <source>
        <strain evidence="3">10Sc9-8</strain>
    </source>
</reference>
<organism evidence="3 4">
    <name type="scientific">Georgenia halotolerans</name>
    <dbReference type="NCBI Taxonomy" id="3028317"/>
    <lineage>
        <taxon>Bacteria</taxon>
        <taxon>Bacillati</taxon>
        <taxon>Actinomycetota</taxon>
        <taxon>Actinomycetes</taxon>
        <taxon>Micrococcales</taxon>
        <taxon>Bogoriellaceae</taxon>
        <taxon>Georgenia</taxon>
    </lineage>
</organism>
<sequence length="192" mass="19602">MHRPSWRRLRATGHRRQPDLGALTTEVAARLRAGADVETAWATAWRRRTGAEPTGPLMGPDGVPAPLHHLAAARGGAVGAVPGTVAACRLTHELGAPLAPVLEQCATGIAESDHAHRARAVALAGPRSTARLLGALPVLGLLLGGVVGADPVAVLLDGGVGTACLLAGLTLLALGHWWTARLTRAAEGDGAR</sequence>
<feature type="compositionally biased region" description="Basic residues" evidence="1">
    <location>
        <begin position="1"/>
        <end position="15"/>
    </location>
</feature>
<keyword evidence="2" id="KW-0812">Transmembrane</keyword>
<keyword evidence="2" id="KW-1133">Transmembrane helix</keyword>
<comment type="caution">
    <text evidence="3">The sequence shown here is derived from an EMBL/GenBank/DDBJ whole genome shotgun (WGS) entry which is preliminary data.</text>
</comment>
<keyword evidence="4" id="KW-1185">Reference proteome</keyword>
<feature type="transmembrane region" description="Helical" evidence="2">
    <location>
        <begin position="129"/>
        <end position="147"/>
    </location>
</feature>
<protein>
    <submittedName>
        <fullName evidence="3">Type II secretion protein F</fullName>
    </submittedName>
</protein>
<accession>A0ABT5TZF7</accession>
<evidence type="ECO:0000313" key="4">
    <source>
        <dbReference type="Proteomes" id="UP001165561"/>
    </source>
</evidence>
<evidence type="ECO:0000256" key="1">
    <source>
        <dbReference type="SAM" id="MobiDB-lite"/>
    </source>
</evidence>
<feature type="transmembrane region" description="Helical" evidence="2">
    <location>
        <begin position="153"/>
        <end position="174"/>
    </location>
</feature>
<keyword evidence="2" id="KW-0472">Membrane</keyword>
<name>A0ABT5TZF7_9MICO</name>
<evidence type="ECO:0000256" key="2">
    <source>
        <dbReference type="SAM" id="Phobius"/>
    </source>
</evidence>
<feature type="region of interest" description="Disordered" evidence="1">
    <location>
        <begin position="1"/>
        <end position="21"/>
    </location>
</feature>
<dbReference type="Proteomes" id="UP001165561">
    <property type="component" value="Unassembled WGS sequence"/>
</dbReference>